<dbReference type="OrthoDB" id="9802126at2"/>
<protein>
    <submittedName>
        <fullName evidence="2">Histidine kinase</fullName>
    </submittedName>
</protein>
<dbReference type="AlphaFoldDB" id="A0A179BJA4"/>
<accession>A0A179BJA4</accession>
<reference evidence="2 3" key="1">
    <citation type="submission" date="2016-04" db="EMBL/GenBank/DDBJ databases">
        <title>Acidithiobacillus ferrooxidans genome sequencing and assembly.</title>
        <authorList>
            <person name="Zhou Z."/>
        </authorList>
    </citation>
    <scope>NUCLEOTIDE SEQUENCE [LARGE SCALE GENOMIC DNA]</scope>
    <source>
        <strain evidence="2 3">BY0502</strain>
    </source>
</reference>
<dbReference type="GO" id="GO:0016758">
    <property type="term" value="F:hexosyltransferase activity"/>
    <property type="evidence" value="ECO:0007669"/>
    <property type="project" value="InterPro"/>
</dbReference>
<dbReference type="Proteomes" id="UP000078302">
    <property type="component" value="Unassembled WGS sequence"/>
</dbReference>
<keyword evidence="3" id="KW-1185">Reference proteome</keyword>
<dbReference type="Pfam" id="PF04101">
    <property type="entry name" value="Glyco_tran_28_C"/>
    <property type="match status" value="1"/>
</dbReference>
<sequence length="472" mass="51764">MKPLIQRGTERYRRLPGAQAADYMPASQRYAGREIRQNQLFAGDSPSPPGTFVATGQPISTVALRQWSAAKHGRSARRVLLYSHDTFGLGHLRRNLAIVEHLMQRKPPFSGMLLTGSPMAGSWPMPTGLEVRALPPVIKVGAEEYAARDLSSSFEVVKAQREAAILDAIASYRPDFFLVDHAPAGMKGELLPALRFIREEMPATRTVLGLRDVIDSPETVRQVWQAQGIYELLETEYDQILVYGSRHLFDVVSAYKLSPKVAAKVRYCGYVARTGLHGIADVPVAPSGLPVVLVTVGGGGDGYALIDAYLEALRRIPQNTVHSIVVPGPLMPPDQYQTLARLAAQRPDIQIIPYTTELVGLLHIADLVVAMGGYNTTAEILAARKSAILVPRSTPRMEQWLRATTLSQLGLVWMIQPEEDLVDRLVELVPVAVASDRSLGKQWDTVDLGGVHRVAEVLEEMLYPGTSTEVSL</sequence>
<name>A0A179BJA4_ACIFR</name>
<evidence type="ECO:0000259" key="1">
    <source>
        <dbReference type="Pfam" id="PF04101"/>
    </source>
</evidence>
<dbReference type="GO" id="GO:0016301">
    <property type="term" value="F:kinase activity"/>
    <property type="evidence" value="ECO:0007669"/>
    <property type="project" value="UniProtKB-KW"/>
</dbReference>
<evidence type="ECO:0000313" key="3">
    <source>
        <dbReference type="Proteomes" id="UP000078302"/>
    </source>
</evidence>
<feature type="domain" description="Glycosyl transferase family 28 C-terminal" evidence="1">
    <location>
        <begin position="293"/>
        <end position="429"/>
    </location>
</feature>
<gene>
    <name evidence="2" type="ORF">A4H96_07105</name>
</gene>
<dbReference type="EMBL" id="LVXZ01000083">
    <property type="protein sequence ID" value="OAP91439.1"/>
    <property type="molecule type" value="Genomic_DNA"/>
</dbReference>
<dbReference type="InterPro" id="IPR007235">
    <property type="entry name" value="Glyco_trans_28_C"/>
</dbReference>
<keyword evidence="2" id="KW-0418">Kinase</keyword>
<dbReference type="PANTHER" id="PTHR21015">
    <property type="entry name" value="UDP-N-ACETYLGLUCOSAMINE--N-ACETYLMURAMYL-(PENTAPEPTIDE) PYROPHOSPHORYL-UNDECAPRENOL N-ACETYLGLUCOSAMINE TRANSFERASE 1"/>
    <property type="match status" value="1"/>
</dbReference>
<proteinExistence type="predicted"/>
<dbReference type="Gene3D" id="3.40.50.2000">
    <property type="entry name" value="Glycogen Phosphorylase B"/>
    <property type="match status" value="1"/>
</dbReference>
<evidence type="ECO:0000313" key="2">
    <source>
        <dbReference type="EMBL" id="OAP91439.1"/>
    </source>
</evidence>
<comment type="caution">
    <text evidence="2">The sequence shown here is derived from an EMBL/GenBank/DDBJ whole genome shotgun (WGS) entry which is preliminary data.</text>
</comment>
<dbReference type="PANTHER" id="PTHR21015:SF28">
    <property type="entry name" value="SLL1722 PROTEIN"/>
    <property type="match status" value="1"/>
</dbReference>
<dbReference type="SUPFAM" id="SSF53756">
    <property type="entry name" value="UDP-Glycosyltransferase/glycogen phosphorylase"/>
    <property type="match status" value="1"/>
</dbReference>
<keyword evidence="2" id="KW-0808">Transferase</keyword>
<organism evidence="2 3">
    <name type="scientific">Acidithiobacillus ferrooxidans</name>
    <name type="common">Thiobacillus ferrooxidans</name>
    <dbReference type="NCBI Taxonomy" id="920"/>
    <lineage>
        <taxon>Bacteria</taxon>
        <taxon>Pseudomonadati</taxon>
        <taxon>Pseudomonadota</taxon>
        <taxon>Acidithiobacillia</taxon>
        <taxon>Acidithiobacillales</taxon>
        <taxon>Acidithiobacillaceae</taxon>
        <taxon>Acidithiobacillus</taxon>
    </lineage>
</organism>
<dbReference type="RefSeq" id="WP_064218944.1">
    <property type="nucleotide sequence ID" value="NZ_LVXZ01000083.1"/>
</dbReference>